<dbReference type="PANTHER" id="PTHR10628:SF30">
    <property type="entry name" value="EXO-ALPHA-SIALIDASE"/>
    <property type="match status" value="1"/>
</dbReference>
<dbReference type="GO" id="GO:0016020">
    <property type="term" value="C:membrane"/>
    <property type="evidence" value="ECO:0007669"/>
    <property type="project" value="TreeGrafter"/>
</dbReference>
<dbReference type="InterPro" id="IPR026856">
    <property type="entry name" value="Sialidase_fam"/>
</dbReference>
<dbReference type="GO" id="GO:0004308">
    <property type="term" value="F:exo-alpha-sialidase activity"/>
    <property type="evidence" value="ECO:0007669"/>
    <property type="project" value="UniProtKB-EC"/>
</dbReference>
<dbReference type="GO" id="GO:0009313">
    <property type="term" value="P:oligosaccharide catabolic process"/>
    <property type="evidence" value="ECO:0007669"/>
    <property type="project" value="TreeGrafter"/>
</dbReference>
<dbReference type="Proteomes" id="UP000284403">
    <property type="component" value="Unassembled WGS sequence"/>
</dbReference>
<keyword evidence="4" id="KW-0378">Hydrolase</keyword>
<sequence length="467" mass="49190">MPRRLFSAAVPLLLVVLICCSYGAVHAEGNKPKGAQLPQSVELFVPSKTQVQANDGAGGETRASFRSPSLVRAGGVLVAFAEGHRPHNGAGTNQPVVGRTSADIVAGYINAAEGWASIVAETGKGSWRAHTVFNRVAEANGVGRAFYPTAVAKGNKVFLIVGSYEARQSNTAGNLDKVDRRLDLLVGEASEGGLIQWAPPTSLSSLIGQAAEQSGTRDFCGAGGSGIVMDNGTLVFPLLARRSEGGWVSTIVYSADDGKTWVLPSGASPSGCAESLLAEWEAGQLLMVAVCDTRRRVLESRDMGATWTEALGTLSNVWVDPAGDASELIRRVTSLTTATIAGKKVMLCTQERRPSGVQNATALYLWVTDGNLTFHAGPVSGCSDGAGTCTNALLHSNDELHLVQEKGSDAAKSILLTPLTKELKRVTSVVEAWARLERGRGDSSLRENVSRVLFLPLLVLWGLVALS</sequence>
<evidence type="ECO:0000259" key="3">
    <source>
        <dbReference type="Pfam" id="PF13859"/>
    </source>
</evidence>
<reference evidence="4 5" key="1">
    <citation type="journal article" date="2018" name="BMC Genomics">
        <title>Genomic comparison of Trypanosoma conorhini and Trypanosoma rangeli to Trypanosoma cruzi strains of high and low virulence.</title>
        <authorList>
            <person name="Bradwell K.R."/>
            <person name="Koparde V.N."/>
            <person name="Matveyev A.V."/>
            <person name="Serrano M.G."/>
            <person name="Alves J.M."/>
            <person name="Parikh H."/>
            <person name="Huang B."/>
            <person name="Lee V."/>
            <person name="Espinosa-Alvarez O."/>
            <person name="Ortiz P.A."/>
            <person name="Costa-Martins A.G."/>
            <person name="Teixeira M.M."/>
            <person name="Buck G.A."/>
        </authorList>
    </citation>
    <scope>NUCLEOTIDE SEQUENCE [LARGE SCALE GENOMIC DNA]</scope>
    <source>
        <strain evidence="4 5">025E</strain>
    </source>
</reference>
<dbReference type="GO" id="GO:0005737">
    <property type="term" value="C:cytoplasm"/>
    <property type="evidence" value="ECO:0007669"/>
    <property type="project" value="TreeGrafter"/>
</dbReference>
<protein>
    <submittedName>
        <fullName evidence="4">Group II trans-sialidase superfamily</fullName>
        <ecNumber evidence="4">3.2.1.18</ecNumber>
    </submittedName>
</protein>
<dbReference type="CDD" id="cd15482">
    <property type="entry name" value="Sialidase_non-viral"/>
    <property type="match status" value="1"/>
</dbReference>
<evidence type="ECO:0000313" key="4">
    <source>
        <dbReference type="EMBL" id="RNF23763.1"/>
    </source>
</evidence>
<gene>
    <name evidence="4" type="ORF">Tco025E_02723</name>
</gene>
<dbReference type="AlphaFoldDB" id="A0A3R7L9E2"/>
<dbReference type="Pfam" id="PF13859">
    <property type="entry name" value="BNR_3"/>
    <property type="match status" value="1"/>
</dbReference>
<evidence type="ECO:0000256" key="2">
    <source>
        <dbReference type="SAM" id="SignalP"/>
    </source>
</evidence>
<comment type="caution">
    <text evidence="4">The sequence shown here is derived from an EMBL/GenBank/DDBJ whole genome shotgun (WGS) entry which is preliminary data.</text>
</comment>
<keyword evidence="4" id="KW-0326">Glycosidase</keyword>
<dbReference type="InterPro" id="IPR008377">
    <property type="entry name" value="Sialidase_trypan"/>
</dbReference>
<organism evidence="4 5">
    <name type="scientific">Trypanosoma conorhini</name>
    <dbReference type="NCBI Taxonomy" id="83891"/>
    <lineage>
        <taxon>Eukaryota</taxon>
        <taxon>Discoba</taxon>
        <taxon>Euglenozoa</taxon>
        <taxon>Kinetoplastea</taxon>
        <taxon>Metakinetoplastina</taxon>
        <taxon>Trypanosomatida</taxon>
        <taxon>Trypanosomatidae</taxon>
        <taxon>Trypanosoma</taxon>
    </lineage>
</organism>
<dbReference type="InterPro" id="IPR036278">
    <property type="entry name" value="Sialidase_sf"/>
</dbReference>
<dbReference type="SUPFAM" id="SSF50939">
    <property type="entry name" value="Sialidases"/>
    <property type="match status" value="1"/>
</dbReference>
<dbReference type="PANTHER" id="PTHR10628">
    <property type="entry name" value="SIALIDASE"/>
    <property type="match status" value="1"/>
</dbReference>
<feature type="signal peptide" evidence="2">
    <location>
        <begin position="1"/>
        <end position="27"/>
    </location>
</feature>
<keyword evidence="2" id="KW-0732">Signal</keyword>
<dbReference type="GeneID" id="40316334"/>
<dbReference type="InterPro" id="IPR011040">
    <property type="entry name" value="Sialidase"/>
</dbReference>
<dbReference type="GO" id="GO:0006689">
    <property type="term" value="P:ganglioside catabolic process"/>
    <property type="evidence" value="ECO:0007669"/>
    <property type="project" value="TreeGrafter"/>
</dbReference>
<name>A0A3R7L9E2_9TRYP</name>
<dbReference type="Gene3D" id="2.120.10.10">
    <property type="match status" value="1"/>
</dbReference>
<evidence type="ECO:0000256" key="1">
    <source>
        <dbReference type="ARBA" id="ARBA00022737"/>
    </source>
</evidence>
<proteinExistence type="predicted"/>
<keyword evidence="1" id="KW-0677">Repeat</keyword>
<dbReference type="RefSeq" id="XP_029230229.1">
    <property type="nucleotide sequence ID" value="XM_029369646.1"/>
</dbReference>
<dbReference type="OrthoDB" id="248230at2759"/>
<evidence type="ECO:0000313" key="5">
    <source>
        <dbReference type="Proteomes" id="UP000284403"/>
    </source>
</evidence>
<feature type="domain" description="Sialidase" evidence="3">
    <location>
        <begin position="68"/>
        <end position="401"/>
    </location>
</feature>
<dbReference type="EC" id="3.2.1.18" evidence="4"/>
<dbReference type="EMBL" id="MKKU01000113">
    <property type="protein sequence ID" value="RNF23763.1"/>
    <property type="molecule type" value="Genomic_DNA"/>
</dbReference>
<feature type="chain" id="PRO_5018663129" evidence="2">
    <location>
        <begin position="28"/>
        <end position="467"/>
    </location>
</feature>
<accession>A0A3R7L9E2</accession>
<dbReference type="PRINTS" id="PR01803">
    <property type="entry name" value="TCSIALIDASE"/>
</dbReference>
<keyword evidence="5" id="KW-1185">Reference proteome</keyword>